<name>A0ABU7E484_9TELE</name>
<dbReference type="InterPro" id="IPR038499">
    <property type="entry name" value="BRO1_sf"/>
</dbReference>
<reference evidence="1 2" key="1">
    <citation type="submission" date="2021-06" db="EMBL/GenBank/DDBJ databases">
        <authorList>
            <person name="Palmer J.M."/>
        </authorList>
    </citation>
    <scope>NUCLEOTIDE SEQUENCE [LARGE SCALE GENOMIC DNA]</scope>
    <source>
        <strain evidence="1 2">CL_MEX2019</strain>
        <tissue evidence="1">Muscle</tissue>
    </source>
</reference>
<evidence type="ECO:0000313" key="2">
    <source>
        <dbReference type="Proteomes" id="UP001352852"/>
    </source>
</evidence>
<proteinExistence type="predicted"/>
<evidence type="ECO:0000313" key="1">
    <source>
        <dbReference type="EMBL" id="MED6282072.1"/>
    </source>
</evidence>
<gene>
    <name evidence="1" type="primary">PTPN23</name>
    <name evidence="1" type="ORF">CHARACLAT_028213</name>
</gene>
<dbReference type="EMBL" id="JAHUTJ010044706">
    <property type="protein sequence ID" value="MED6282072.1"/>
    <property type="molecule type" value="Genomic_DNA"/>
</dbReference>
<organism evidence="1 2">
    <name type="scientific">Characodon lateralis</name>
    <dbReference type="NCBI Taxonomy" id="208331"/>
    <lineage>
        <taxon>Eukaryota</taxon>
        <taxon>Metazoa</taxon>
        <taxon>Chordata</taxon>
        <taxon>Craniata</taxon>
        <taxon>Vertebrata</taxon>
        <taxon>Euteleostomi</taxon>
        <taxon>Actinopterygii</taxon>
        <taxon>Neopterygii</taxon>
        <taxon>Teleostei</taxon>
        <taxon>Neoteleostei</taxon>
        <taxon>Acanthomorphata</taxon>
        <taxon>Ovalentaria</taxon>
        <taxon>Atherinomorphae</taxon>
        <taxon>Cyprinodontiformes</taxon>
        <taxon>Goodeidae</taxon>
        <taxon>Characodon</taxon>
    </lineage>
</organism>
<dbReference type="Gene3D" id="1.25.40.280">
    <property type="entry name" value="alix/aip1 like domains"/>
    <property type="match status" value="1"/>
</dbReference>
<protein>
    <submittedName>
        <fullName evidence="1">Tyrosine-protein phosphatase non-receptor type 23</fullName>
    </submittedName>
</protein>
<dbReference type="PANTHER" id="PTHR23030">
    <property type="entry name" value="PCD6 INTERACTING PROTEIN-RELATED"/>
    <property type="match status" value="1"/>
</dbReference>
<comment type="caution">
    <text evidence="1">The sequence shown here is derived from an EMBL/GenBank/DDBJ whole genome shotgun (WGS) entry which is preliminary data.</text>
</comment>
<sequence length="70" mass="8281">MEAVPRMPMIWLDLKEAGEFQFGPSVKQFISKNYGENPDNYNEQIKKLETLRQKLAYLRSELLCPLFSER</sequence>
<dbReference type="PANTHER" id="PTHR23030:SF30">
    <property type="entry name" value="TYROSINE-PROTEIN PHOSPHATASE NON-RECEPTOR TYPE 23"/>
    <property type="match status" value="1"/>
</dbReference>
<keyword evidence="2" id="KW-1185">Reference proteome</keyword>
<accession>A0ABU7E484</accession>
<dbReference type="Proteomes" id="UP001352852">
    <property type="component" value="Unassembled WGS sequence"/>
</dbReference>